<evidence type="ECO:0000313" key="5">
    <source>
        <dbReference type="EMBL" id="OGL43887.1"/>
    </source>
</evidence>
<dbReference type="InterPro" id="IPR050570">
    <property type="entry name" value="Cell_wall_metabolism_enzyme"/>
</dbReference>
<dbReference type="AlphaFoldDB" id="A0A1F7RSL8"/>
<dbReference type="Gene3D" id="6.10.250.3150">
    <property type="match status" value="1"/>
</dbReference>
<feature type="domain" description="M23ase beta-sheet core" evidence="4">
    <location>
        <begin position="392"/>
        <end position="485"/>
    </location>
</feature>
<feature type="coiled-coil region" evidence="2">
    <location>
        <begin position="315"/>
        <end position="342"/>
    </location>
</feature>
<dbReference type="InterPro" id="IPR011055">
    <property type="entry name" value="Dup_hybrid_motif"/>
</dbReference>
<keyword evidence="3" id="KW-0812">Transmembrane</keyword>
<accession>A0A1F7RSL8</accession>
<evidence type="ECO:0000259" key="4">
    <source>
        <dbReference type="Pfam" id="PF01551"/>
    </source>
</evidence>
<dbReference type="CDD" id="cd12797">
    <property type="entry name" value="M23_peptidase"/>
    <property type="match status" value="1"/>
</dbReference>
<evidence type="ECO:0000313" key="6">
    <source>
        <dbReference type="Proteomes" id="UP000178435"/>
    </source>
</evidence>
<dbReference type="Proteomes" id="UP000178435">
    <property type="component" value="Unassembled WGS sequence"/>
</dbReference>
<sequence>MNFKLRMSKIPFSPSLKKSTPTKNCRGGLCPCLPIWYYFSEGTRRINPRRGFPQLWESLFRLDMRPLPAYRQAGRKIFFYVFQQPVKLRLCIFPATIYLILVVFFSSLFLIGVKESLSSEPAENIEKKISESQKKLKDYDGKITQEKKKLEKLKKDKKNVSEEIKKLDDLIAFKNRELETYRNEYEKNLLLLNELQQRIDQQTYKFSAIKKRLSKRLRNMYKEGNFYKMEIIYNSKDFFELSQKVKLLEIVARNDGKLIGEFKSELTQLDGMRKNLEASKNSSYGILEKIKTAEKDILFRKSEKERFLAEISSNEKKHTASIKKAERDSEKLQDLIKWLLKEKVTAEKDMKGRNGSRRFKVTKGNLPWPVEGEVVKTFGKQIDKEFNTYLYNKGITIKVNGENKFCSIFPGTVLYADNFSMYGKLMIVDHGEGFYSVYGYAAELYAKAGEKVTQGKILGRVDTKESDGRSELYFEVRYKGVPQDPLIWLKKK</sequence>
<evidence type="ECO:0000256" key="2">
    <source>
        <dbReference type="SAM" id="Coils"/>
    </source>
</evidence>
<dbReference type="PANTHER" id="PTHR21666:SF289">
    <property type="entry name" value="L-ALA--D-GLU ENDOPEPTIDASE"/>
    <property type="match status" value="1"/>
</dbReference>
<keyword evidence="3" id="KW-1133">Transmembrane helix</keyword>
<feature type="transmembrane region" description="Helical" evidence="3">
    <location>
        <begin position="90"/>
        <end position="111"/>
    </location>
</feature>
<comment type="caution">
    <text evidence="5">The sequence shown here is derived from an EMBL/GenBank/DDBJ whole genome shotgun (WGS) entry which is preliminary data.</text>
</comment>
<evidence type="ECO:0000256" key="1">
    <source>
        <dbReference type="ARBA" id="ARBA00022729"/>
    </source>
</evidence>
<gene>
    <name evidence="5" type="ORF">A2149_06165</name>
</gene>
<reference evidence="5 6" key="1">
    <citation type="journal article" date="2016" name="Nat. Commun.">
        <title>Thousands of microbial genomes shed light on interconnected biogeochemical processes in an aquifer system.</title>
        <authorList>
            <person name="Anantharaman K."/>
            <person name="Brown C.T."/>
            <person name="Hug L.A."/>
            <person name="Sharon I."/>
            <person name="Castelle C.J."/>
            <person name="Probst A.J."/>
            <person name="Thomas B.C."/>
            <person name="Singh A."/>
            <person name="Wilkins M.J."/>
            <person name="Karaoz U."/>
            <person name="Brodie E.L."/>
            <person name="Williams K.H."/>
            <person name="Hubbard S.S."/>
            <person name="Banfield J.F."/>
        </authorList>
    </citation>
    <scope>NUCLEOTIDE SEQUENCE [LARGE SCALE GENOMIC DNA]</scope>
</reference>
<dbReference type="SUPFAM" id="SSF51261">
    <property type="entry name" value="Duplicated hybrid motif"/>
    <property type="match status" value="1"/>
</dbReference>
<organism evidence="5 6">
    <name type="scientific">Candidatus Schekmanbacteria bacterium RBG_16_38_11</name>
    <dbReference type="NCBI Taxonomy" id="1817880"/>
    <lineage>
        <taxon>Bacteria</taxon>
        <taxon>Candidatus Schekmaniibacteriota</taxon>
    </lineage>
</organism>
<proteinExistence type="predicted"/>
<name>A0A1F7RSL8_9BACT</name>
<dbReference type="GO" id="GO:0004222">
    <property type="term" value="F:metalloendopeptidase activity"/>
    <property type="evidence" value="ECO:0007669"/>
    <property type="project" value="TreeGrafter"/>
</dbReference>
<dbReference type="PANTHER" id="PTHR21666">
    <property type="entry name" value="PEPTIDASE-RELATED"/>
    <property type="match status" value="1"/>
</dbReference>
<dbReference type="Pfam" id="PF01551">
    <property type="entry name" value="Peptidase_M23"/>
    <property type="match status" value="1"/>
</dbReference>
<keyword evidence="1" id="KW-0732">Signal</keyword>
<dbReference type="InterPro" id="IPR016047">
    <property type="entry name" value="M23ase_b-sheet_dom"/>
</dbReference>
<dbReference type="Gene3D" id="2.70.70.10">
    <property type="entry name" value="Glucose Permease (Domain IIA)"/>
    <property type="match status" value="1"/>
</dbReference>
<evidence type="ECO:0000256" key="3">
    <source>
        <dbReference type="SAM" id="Phobius"/>
    </source>
</evidence>
<dbReference type="EMBL" id="MGDF01000169">
    <property type="protein sequence ID" value="OGL43887.1"/>
    <property type="molecule type" value="Genomic_DNA"/>
</dbReference>
<keyword evidence="2" id="KW-0175">Coiled coil</keyword>
<keyword evidence="3" id="KW-0472">Membrane</keyword>
<protein>
    <recommendedName>
        <fullName evidence="4">M23ase beta-sheet core domain-containing protein</fullName>
    </recommendedName>
</protein>
<feature type="coiled-coil region" evidence="2">
    <location>
        <begin position="122"/>
        <end position="212"/>
    </location>
</feature>